<organism evidence="3 4">
    <name type="scientific">Rhynchosporium agropyri</name>
    <dbReference type="NCBI Taxonomy" id="914238"/>
    <lineage>
        <taxon>Eukaryota</taxon>
        <taxon>Fungi</taxon>
        <taxon>Dikarya</taxon>
        <taxon>Ascomycota</taxon>
        <taxon>Pezizomycotina</taxon>
        <taxon>Leotiomycetes</taxon>
        <taxon>Helotiales</taxon>
        <taxon>Ploettnerulaceae</taxon>
        <taxon>Rhynchosporium</taxon>
    </lineage>
</organism>
<evidence type="ECO:0000313" key="4">
    <source>
        <dbReference type="Proteomes" id="UP000178912"/>
    </source>
</evidence>
<sequence length="253" mass="28237">MKYDSLPYFQLYTSEAKESIQKIQAETASEPLTLEEEYAMQRSWRTDVDKLTFIACLPLPIPRLSLDESLRTLKPGTADSPSRMIGDVNLFLTSSVSPPSSPTHSSTSPAAVRSIIGELELMIAPSKFRRQGHGRGAVIAFLSYISTHLPSILQEYGRGQEPPIEDVRLEGVRVKIGQANEGSLGLFKSLRFASREGEEGPNYFGEVELWFDGELGDDSGEKMRDTREQWGTVEYVELAYGQEDSISESVKEY</sequence>
<dbReference type="Gene3D" id="3.40.630.30">
    <property type="match status" value="1"/>
</dbReference>
<keyword evidence="2" id="KW-0012">Acyltransferase</keyword>
<keyword evidence="3" id="KW-0030">Aminoacyl-tRNA synthetase</keyword>
<dbReference type="EMBL" id="FJUX01000003">
    <property type="protein sequence ID" value="CZS89762.1"/>
    <property type="molecule type" value="Genomic_DNA"/>
</dbReference>
<evidence type="ECO:0000256" key="2">
    <source>
        <dbReference type="ARBA" id="ARBA00023315"/>
    </source>
</evidence>
<dbReference type="AlphaFoldDB" id="A0A1E1JVL0"/>
<protein>
    <submittedName>
        <fullName evidence="3">Related to METHIONYL-TRNA SYNTHETASE, mitochondrial</fullName>
    </submittedName>
</protein>
<proteinExistence type="predicted"/>
<dbReference type="Proteomes" id="UP000178912">
    <property type="component" value="Unassembled WGS sequence"/>
</dbReference>
<dbReference type="PANTHER" id="PTHR13256">
    <property type="entry name" value="N-ACETYLTRANSFERASE 9"/>
    <property type="match status" value="1"/>
</dbReference>
<evidence type="ECO:0000313" key="3">
    <source>
        <dbReference type="EMBL" id="CZS89762.1"/>
    </source>
</evidence>
<keyword evidence="3" id="KW-0436">Ligase</keyword>
<keyword evidence="1" id="KW-0808">Transferase</keyword>
<accession>A0A1E1JVL0</accession>
<name>A0A1E1JVL0_9HELO</name>
<dbReference type="InterPro" id="IPR039135">
    <property type="entry name" value="NAT9-like"/>
</dbReference>
<evidence type="ECO:0000256" key="1">
    <source>
        <dbReference type="ARBA" id="ARBA00022679"/>
    </source>
</evidence>
<gene>
    <name evidence="3" type="ORF">RAG0_01033</name>
</gene>
<keyword evidence="4" id="KW-1185">Reference proteome</keyword>
<dbReference type="OrthoDB" id="5043642at2759"/>
<dbReference type="PANTHER" id="PTHR13256:SF16">
    <property type="entry name" value="ALPHA_BETA-TUBULIN-N-ACETYLTRANSFERASE 9"/>
    <property type="match status" value="1"/>
</dbReference>
<reference evidence="4" key="1">
    <citation type="submission" date="2016-03" db="EMBL/GenBank/DDBJ databases">
        <authorList>
            <person name="Guldener U."/>
        </authorList>
    </citation>
    <scope>NUCLEOTIDE SEQUENCE [LARGE SCALE GENOMIC DNA]</scope>
    <source>
        <strain evidence="4">04CH-RAC-A.6.1</strain>
    </source>
</reference>
<dbReference type="GO" id="GO:0008080">
    <property type="term" value="F:N-acetyltransferase activity"/>
    <property type="evidence" value="ECO:0007669"/>
    <property type="project" value="InterPro"/>
</dbReference>
<dbReference type="GO" id="GO:0004812">
    <property type="term" value="F:aminoacyl-tRNA ligase activity"/>
    <property type="evidence" value="ECO:0007669"/>
    <property type="project" value="UniProtKB-KW"/>
</dbReference>